<proteinExistence type="predicted"/>
<dbReference type="AlphaFoldDB" id="A0A149U0B1"/>
<dbReference type="PATRIC" id="fig|446692.4.peg.1893"/>
<name>A0A149U0B1_9PROT</name>
<reference evidence="1 2" key="1">
    <citation type="submission" date="2015-06" db="EMBL/GenBank/DDBJ databases">
        <title>Improved classification and identification of acetic acid bacteria using matrix-assisted laser desorption/ionization time-of-flight mass spectrometry; Gluconobacter nephelii and Gluconobacter uchimurae are later heterotypic synonyms of Gluconobacter japonicus and Gluconobacter oxydans, respectively.</title>
        <authorList>
            <person name="Li L."/>
            <person name="Cleenwerck I."/>
            <person name="De Vuyst L."/>
            <person name="Vandamme P."/>
        </authorList>
    </citation>
    <scope>NUCLEOTIDE SEQUENCE [LARGE SCALE GENOMIC DNA]</scope>
    <source>
        <strain evidence="1 2">LMG 23690</strain>
    </source>
</reference>
<comment type="caution">
    <text evidence="1">The sequence shown here is derived from an EMBL/GenBank/DDBJ whole genome shotgun (WGS) entry which is preliminary data.</text>
</comment>
<dbReference type="Proteomes" id="UP000075360">
    <property type="component" value="Unassembled WGS sequence"/>
</dbReference>
<organism evidence="1 2">
    <name type="scientific">Acetobacter senegalensis</name>
    <dbReference type="NCBI Taxonomy" id="446692"/>
    <lineage>
        <taxon>Bacteria</taxon>
        <taxon>Pseudomonadati</taxon>
        <taxon>Pseudomonadota</taxon>
        <taxon>Alphaproteobacteria</taxon>
        <taxon>Acetobacterales</taxon>
        <taxon>Acetobacteraceae</taxon>
        <taxon>Acetobacter</taxon>
    </lineage>
</organism>
<evidence type="ECO:0000313" key="2">
    <source>
        <dbReference type="Proteomes" id="UP000075360"/>
    </source>
</evidence>
<sequence>MLIILYKFWLRGHGLADTNTLYTSPFDILAQHRMQTLPTGQKALTTAFNGIRIGFEFSLIN</sequence>
<gene>
    <name evidence="1" type="ORF">AD948_10810</name>
</gene>
<protein>
    <submittedName>
        <fullName evidence="1">Uncharacterized protein</fullName>
    </submittedName>
</protein>
<evidence type="ECO:0000313" key="1">
    <source>
        <dbReference type="EMBL" id="KXV58800.1"/>
    </source>
</evidence>
<dbReference type="EMBL" id="LHZU01000135">
    <property type="protein sequence ID" value="KXV58800.1"/>
    <property type="molecule type" value="Genomic_DNA"/>
</dbReference>
<accession>A0A149U0B1</accession>